<reference evidence="2 3" key="1">
    <citation type="submission" date="2019-05" db="EMBL/GenBank/DDBJ databases">
        <title>The compact genome of Giardia muris reveals important steps in the evolution of intestinal protozoan parasites.</title>
        <authorList>
            <person name="Xu F."/>
            <person name="Jimenez-Gonzalez A."/>
            <person name="Einarsson E."/>
            <person name="Astvaldsson A."/>
            <person name="Peirasmaki D."/>
            <person name="Eckmann L."/>
            <person name="Andersson J.O."/>
            <person name="Svard S.G."/>
            <person name="Jerlstrom-Hultqvist J."/>
        </authorList>
    </citation>
    <scope>NUCLEOTIDE SEQUENCE [LARGE SCALE GENOMIC DNA]</scope>
    <source>
        <strain evidence="2 3">Roberts-Thomson</strain>
    </source>
</reference>
<organism evidence="2 3">
    <name type="scientific">Giardia muris</name>
    <dbReference type="NCBI Taxonomy" id="5742"/>
    <lineage>
        <taxon>Eukaryota</taxon>
        <taxon>Metamonada</taxon>
        <taxon>Diplomonadida</taxon>
        <taxon>Hexamitidae</taxon>
        <taxon>Giardiinae</taxon>
        <taxon>Giardia</taxon>
    </lineage>
</organism>
<dbReference type="EMBL" id="VDLU01000001">
    <property type="protein sequence ID" value="TNJ30521.1"/>
    <property type="molecule type" value="Genomic_DNA"/>
</dbReference>
<feature type="region of interest" description="Disordered" evidence="1">
    <location>
        <begin position="1"/>
        <end position="56"/>
    </location>
</feature>
<accession>A0A4Z1TDB1</accession>
<keyword evidence="3" id="KW-1185">Reference proteome</keyword>
<protein>
    <submittedName>
        <fullName evidence="2">Uncharacterized protein</fullName>
    </submittedName>
</protein>
<dbReference type="AlphaFoldDB" id="A0A4Z1TDB1"/>
<proteinExistence type="predicted"/>
<feature type="compositionally biased region" description="Basic and acidic residues" evidence="1">
    <location>
        <begin position="1"/>
        <end position="11"/>
    </location>
</feature>
<evidence type="ECO:0000313" key="2">
    <source>
        <dbReference type="EMBL" id="TNJ30521.1"/>
    </source>
</evidence>
<evidence type="ECO:0000256" key="1">
    <source>
        <dbReference type="SAM" id="MobiDB-lite"/>
    </source>
</evidence>
<gene>
    <name evidence="2" type="ORF">GMRT_13112</name>
</gene>
<comment type="caution">
    <text evidence="2">The sequence shown here is derived from an EMBL/GenBank/DDBJ whole genome shotgun (WGS) entry which is preliminary data.</text>
</comment>
<evidence type="ECO:0000313" key="3">
    <source>
        <dbReference type="Proteomes" id="UP000315496"/>
    </source>
</evidence>
<name>A0A4Z1TDB1_GIAMU</name>
<dbReference type="VEuPathDB" id="GiardiaDB:GMRT_13112"/>
<sequence>MSEESEARADENTLGGSAVEHPGMRPISPRSEEGSGLTDLVAQVQPKRKRVSGTRDKITEAKRLQLTALFREKGASLSQRQYSEAVGIKMGSIGHFLTQLRAGLDIVCPPTRQVKPRGGRPGGSEHSLIGLEGTEEMYPVGEDSETHTPTPPRPFLGQLYPRPLASPNIIQANAKKELNSMVLTMEPLSLCGHTLLCRPGSPANKALSYLPDFYFKLRSEVAGGRTLVFIQHDSWSFDARCRVPSPSGRCQVCFQLRTIRFETLVAVASCGWIKADATYELTPPIWQGWLTELFLDLSRIGPCFVIFIPLFPGEMGEIMSTHGSKHELLEIDPSVQLGSFASSIMSRWDGIIYNQDIHSTPMSCGELLEAMVTTLRRLSPFEIMCEVARHRDALLQAALGIRPR</sequence>
<dbReference type="Proteomes" id="UP000315496">
    <property type="component" value="Chromosome 1"/>
</dbReference>